<gene>
    <name evidence="2" type="ORF">L195_g056180</name>
</gene>
<feature type="non-terminal residue" evidence="2">
    <location>
        <position position="1"/>
    </location>
</feature>
<comment type="caution">
    <text evidence="2">The sequence shown here is derived from an EMBL/GenBank/DDBJ whole genome shotgun (WGS) entry which is preliminary data.</text>
</comment>
<protein>
    <submittedName>
        <fullName evidence="2">Uncharacterized protein</fullName>
    </submittedName>
</protein>
<evidence type="ECO:0000256" key="1">
    <source>
        <dbReference type="SAM" id="MobiDB-lite"/>
    </source>
</evidence>
<dbReference type="CDD" id="cd00167">
    <property type="entry name" value="SANT"/>
    <property type="match status" value="1"/>
</dbReference>
<accession>A0A2K3KQ96</accession>
<reference evidence="2 3" key="1">
    <citation type="journal article" date="2014" name="Am. J. Bot.">
        <title>Genome assembly and annotation for red clover (Trifolium pratense; Fabaceae).</title>
        <authorList>
            <person name="Istvanek J."/>
            <person name="Jaros M."/>
            <person name="Krenek A."/>
            <person name="Repkova J."/>
        </authorList>
    </citation>
    <scope>NUCLEOTIDE SEQUENCE [LARGE SCALE GENOMIC DNA]</scope>
    <source>
        <strain evidence="3">cv. Tatra</strain>
        <tissue evidence="2">Young leaves</tissue>
    </source>
</reference>
<dbReference type="InterPro" id="IPR001005">
    <property type="entry name" value="SANT/Myb"/>
</dbReference>
<evidence type="ECO:0000313" key="2">
    <source>
        <dbReference type="EMBL" id="PNX68460.1"/>
    </source>
</evidence>
<reference evidence="2 3" key="2">
    <citation type="journal article" date="2017" name="Front. Plant Sci.">
        <title>Gene Classification and Mining of Molecular Markers Useful in Red Clover (Trifolium pratense) Breeding.</title>
        <authorList>
            <person name="Istvanek J."/>
            <person name="Dluhosova J."/>
            <person name="Dluhos P."/>
            <person name="Patkova L."/>
            <person name="Nedelnik J."/>
            <person name="Repkova J."/>
        </authorList>
    </citation>
    <scope>NUCLEOTIDE SEQUENCE [LARGE SCALE GENOMIC DNA]</scope>
    <source>
        <strain evidence="3">cv. Tatra</strain>
        <tissue evidence="2">Young leaves</tissue>
    </source>
</reference>
<organism evidence="2 3">
    <name type="scientific">Trifolium pratense</name>
    <name type="common">Red clover</name>
    <dbReference type="NCBI Taxonomy" id="57577"/>
    <lineage>
        <taxon>Eukaryota</taxon>
        <taxon>Viridiplantae</taxon>
        <taxon>Streptophyta</taxon>
        <taxon>Embryophyta</taxon>
        <taxon>Tracheophyta</taxon>
        <taxon>Spermatophyta</taxon>
        <taxon>Magnoliopsida</taxon>
        <taxon>eudicotyledons</taxon>
        <taxon>Gunneridae</taxon>
        <taxon>Pentapetalae</taxon>
        <taxon>rosids</taxon>
        <taxon>fabids</taxon>
        <taxon>Fabales</taxon>
        <taxon>Fabaceae</taxon>
        <taxon>Papilionoideae</taxon>
        <taxon>50 kb inversion clade</taxon>
        <taxon>NPAAA clade</taxon>
        <taxon>Hologalegina</taxon>
        <taxon>IRL clade</taxon>
        <taxon>Trifolieae</taxon>
        <taxon>Trifolium</taxon>
    </lineage>
</organism>
<dbReference type="AlphaFoldDB" id="A0A2K3KQ96"/>
<name>A0A2K3KQ96_TRIPR</name>
<feature type="region of interest" description="Disordered" evidence="1">
    <location>
        <begin position="48"/>
        <end position="69"/>
    </location>
</feature>
<evidence type="ECO:0000313" key="3">
    <source>
        <dbReference type="Proteomes" id="UP000236291"/>
    </source>
</evidence>
<dbReference type="Proteomes" id="UP000236291">
    <property type="component" value="Unassembled WGS sequence"/>
</dbReference>
<dbReference type="ExpressionAtlas" id="A0A2K3KQ96">
    <property type="expression patterns" value="baseline"/>
</dbReference>
<sequence length="168" mass="18575">QNDDPLLVNFVITPVVPISIQNDNPSEVSDDVTAESSIGSEVLIAQKPLPDPGTPVPGAARKTNSKSKYKVGRNATRALSGLRWTPDENQILEQAINMFDSNSDLIVKHCLPLLKWRDAKSIRTRLKRVEDNKKGKKTNGAADALIAWLDTVRNIINSFFDCHRNNSS</sequence>
<proteinExistence type="predicted"/>
<dbReference type="EMBL" id="ASHM01105300">
    <property type="protein sequence ID" value="PNX68460.1"/>
    <property type="molecule type" value="Genomic_DNA"/>
</dbReference>